<dbReference type="SUPFAM" id="SSF52980">
    <property type="entry name" value="Restriction endonuclease-like"/>
    <property type="match status" value="1"/>
</dbReference>
<keyword evidence="2" id="KW-0540">Nuclease</keyword>
<dbReference type="GO" id="GO:0004519">
    <property type="term" value="F:endonuclease activity"/>
    <property type="evidence" value="ECO:0007669"/>
    <property type="project" value="UniProtKB-KW"/>
</dbReference>
<dbReference type="PANTHER" id="PTHR38590:SF1">
    <property type="entry name" value="BLL0828 PROTEIN"/>
    <property type="match status" value="1"/>
</dbReference>
<gene>
    <name evidence="2" type="ORF">J2851_002090</name>
</gene>
<proteinExistence type="predicted"/>
<dbReference type="InterPro" id="IPR011335">
    <property type="entry name" value="Restrct_endonuc-II-like"/>
</dbReference>
<feature type="domain" description="DUF559" evidence="1">
    <location>
        <begin position="3"/>
        <end position="104"/>
    </location>
</feature>
<dbReference type="EMBL" id="JAGINP010000006">
    <property type="protein sequence ID" value="MBP2292320.1"/>
    <property type="molecule type" value="Genomic_DNA"/>
</dbReference>
<keyword evidence="3" id="KW-1185">Reference proteome</keyword>
<dbReference type="Pfam" id="PF04480">
    <property type="entry name" value="DUF559"/>
    <property type="match status" value="1"/>
</dbReference>
<dbReference type="CDD" id="cd01038">
    <property type="entry name" value="Endonuclease_DUF559"/>
    <property type="match status" value="1"/>
</dbReference>
<dbReference type="InterPro" id="IPR007569">
    <property type="entry name" value="DUF559"/>
</dbReference>
<protein>
    <submittedName>
        <fullName evidence="2">Very-short-patch-repair endonuclease</fullName>
    </submittedName>
</protein>
<sequence>MTSQRARSLRQSATDAEKLLWGAVRDRRLAGLKFRRQQRMGRYVVDFICHDRRLIVELDGSQHTVVADAERTAFLESQGYQVMRIWNPDVFRNLTGVLETILAVAEGRLFDGPL</sequence>
<evidence type="ECO:0000313" key="2">
    <source>
        <dbReference type="EMBL" id="MBP2292320.1"/>
    </source>
</evidence>
<dbReference type="Gene3D" id="3.40.960.10">
    <property type="entry name" value="VSR Endonuclease"/>
    <property type="match status" value="1"/>
</dbReference>
<dbReference type="InterPro" id="IPR047216">
    <property type="entry name" value="Endonuclease_DUF559_bact"/>
</dbReference>
<evidence type="ECO:0000313" key="3">
    <source>
        <dbReference type="Proteomes" id="UP000781958"/>
    </source>
</evidence>
<keyword evidence="2" id="KW-0255">Endonuclease</keyword>
<name>A0ABS4SID4_9PROT</name>
<dbReference type="PANTHER" id="PTHR38590">
    <property type="entry name" value="BLL0828 PROTEIN"/>
    <property type="match status" value="1"/>
</dbReference>
<dbReference type="Proteomes" id="UP000781958">
    <property type="component" value="Unassembled WGS sequence"/>
</dbReference>
<dbReference type="RefSeq" id="WP_209766192.1">
    <property type="nucleotide sequence ID" value="NZ_JAGINP010000006.1"/>
</dbReference>
<keyword evidence="2" id="KW-0378">Hydrolase</keyword>
<organism evidence="2 3">
    <name type="scientific">Azospirillum rugosum</name>
    <dbReference type="NCBI Taxonomy" id="416170"/>
    <lineage>
        <taxon>Bacteria</taxon>
        <taxon>Pseudomonadati</taxon>
        <taxon>Pseudomonadota</taxon>
        <taxon>Alphaproteobacteria</taxon>
        <taxon>Rhodospirillales</taxon>
        <taxon>Azospirillaceae</taxon>
        <taxon>Azospirillum</taxon>
    </lineage>
</organism>
<evidence type="ECO:0000259" key="1">
    <source>
        <dbReference type="Pfam" id="PF04480"/>
    </source>
</evidence>
<reference evidence="2 3" key="1">
    <citation type="submission" date="2021-03" db="EMBL/GenBank/DDBJ databases">
        <title>Genomic Encyclopedia of Type Strains, Phase III (KMG-III): the genomes of soil and plant-associated and newly described type strains.</title>
        <authorList>
            <person name="Whitman W."/>
        </authorList>
    </citation>
    <scope>NUCLEOTIDE SEQUENCE [LARGE SCALE GENOMIC DNA]</scope>
    <source>
        <strain evidence="2 3">IMMIB AFH-6</strain>
    </source>
</reference>
<accession>A0ABS4SID4</accession>
<comment type="caution">
    <text evidence="2">The sequence shown here is derived from an EMBL/GenBank/DDBJ whole genome shotgun (WGS) entry which is preliminary data.</text>
</comment>